<evidence type="ECO:0000313" key="1">
    <source>
        <dbReference type="EMBL" id="PKN02716.1"/>
    </source>
</evidence>
<accession>A0A2N2F3I4</accession>
<organism evidence="1 2">
    <name type="scientific">Candidatus Dojkabacteria bacterium HGW-Dojkabacteria-1</name>
    <dbReference type="NCBI Taxonomy" id="2013761"/>
    <lineage>
        <taxon>Bacteria</taxon>
        <taxon>Candidatus Dojkabacteria</taxon>
    </lineage>
</organism>
<comment type="caution">
    <text evidence="1">The sequence shown here is derived from an EMBL/GenBank/DDBJ whole genome shotgun (WGS) entry which is preliminary data.</text>
</comment>
<evidence type="ECO:0000313" key="2">
    <source>
        <dbReference type="Proteomes" id="UP000233417"/>
    </source>
</evidence>
<dbReference type="AlphaFoldDB" id="A0A2N2F3I4"/>
<protein>
    <submittedName>
        <fullName evidence="1">Uncharacterized protein</fullName>
    </submittedName>
</protein>
<dbReference type="Proteomes" id="UP000233417">
    <property type="component" value="Unassembled WGS sequence"/>
</dbReference>
<sequence length="90" mass="10382">MHRGMLYLTNEETRALLGNVDLNKYQGTPLFNKLSCLIENPDHMEDCKVLLSEEEVETILDEIGFVDETENPQLAYAVKKVMELMSSFRE</sequence>
<name>A0A2N2F3I4_9BACT</name>
<gene>
    <name evidence="1" type="ORF">CVU76_01630</name>
</gene>
<reference evidence="1 2" key="1">
    <citation type="journal article" date="2017" name="ISME J.">
        <title>Potential for microbial H2 and metal transformations associated with novel bacteria and archaea in deep terrestrial subsurface sediments.</title>
        <authorList>
            <person name="Hernsdorf A.W."/>
            <person name="Amano Y."/>
            <person name="Miyakawa K."/>
            <person name="Ise K."/>
            <person name="Suzuki Y."/>
            <person name="Anantharaman K."/>
            <person name="Probst A."/>
            <person name="Burstein D."/>
            <person name="Thomas B.C."/>
            <person name="Banfield J.F."/>
        </authorList>
    </citation>
    <scope>NUCLEOTIDE SEQUENCE [LARGE SCALE GENOMIC DNA]</scope>
    <source>
        <strain evidence="1">HGW-Dojkabacteria-1</strain>
    </source>
</reference>
<proteinExistence type="predicted"/>
<dbReference type="EMBL" id="PHAO01000001">
    <property type="protein sequence ID" value="PKN02716.1"/>
    <property type="molecule type" value="Genomic_DNA"/>
</dbReference>